<feature type="transmembrane region" description="Helical" evidence="1">
    <location>
        <begin position="46"/>
        <end position="64"/>
    </location>
</feature>
<evidence type="ECO:0000313" key="2">
    <source>
        <dbReference type="EMBL" id="KAB1649337.1"/>
    </source>
</evidence>
<sequence>MTRLSSTYSSNRWWAIAVDVVLVVVFATTGRASHGETLTPWGIADTAWPFVVACLAAWVLVTVARWPHARVFPSGLVVWAATLAGGMGLRVLAGDTAATAFIVVAAITLAVLLLLPRLLLGRRRFERGGAAAERTAPDRSRSA</sequence>
<dbReference type="EMBL" id="WBJY01000001">
    <property type="protein sequence ID" value="KAB1649337.1"/>
    <property type="molecule type" value="Genomic_DNA"/>
</dbReference>
<evidence type="ECO:0000313" key="3">
    <source>
        <dbReference type="Proteomes" id="UP000431744"/>
    </source>
</evidence>
<feature type="transmembrane region" description="Helical" evidence="1">
    <location>
        <begin position="12"/>
        <end position="34"/>
    </location>
</feature>
<dbReference type="Proteomes" id="UP000431744">
    <property type="component" value="Unassembled WGS sequence"/>
</dbReference>
<accession>A0A6H9WQV3</accession>
<keyword evidence="1" id="KW-0472">Membrane</keyword>
<organism evidence="2 3">
    <name type="scientific">Pseudoclavibacter endophyticus</name>
    <dbReference type="NCBI Taxonomy" id="1778590"/>
    <lineage>
        <taxon>Bacteria</taxon>
        <taxon>Bacillati</taxon>
        <taxon>Actinomycetota</taxon>
        <taxon>Actinomycetes</taxon>
        <taxon>Micrococcales</taxon>
        <taxon>Microbacteriaceae</taxon>
        <taxon>Pseudoclavibacter</taxon>
    </lineage>
</organism>
<comment type="caution">
    <text evidence="2">The sequence shown here is derived from an EMBL/GenBank/DDBJ whole genome shotgun (WGS) entry which is preliminary data.</text>
</comment>
<name>A0A6H9WQV3_9MICO</name>
<dbReference type="AlphaFoldDB" id="A0A6H9WQV3"/>
<proteinExistence type="predicted"/>
<reference evidence="2 3" key="1">
    <citation type="submission" date="2019-09" db="EMBL/GenBank/DDBJ databases">
        <title>Phylogeny of genus Pseudoclavibacter and closely related genus.</title>
        <authorList>
            <person name="Li Y."/>
        </authorList>
    </citation>
    <scope>NUCLEOTIDE SEQUENCE [LARGE SCALE GENOMIC DNA]</scope>
    <source>
        <strain evidence="2 3">EGI 60007</strain>
    </source>
</reference>
<keyword evidence="3" id="KW-1185">Reference proteome</keyword>
<keyword evidence="1" id="KW-0812">Transmembrane</keyword>
<feature type="transmembrane region" description="Helical" evidence="1">
    <location>
        <begin position="76"/>
        <end position="93"/>
    </location>
</feature>
<dbReference type="OrthoDB" id="3698172at2"/>
<dbReference type="InterPro" id="IPR021414">
    <property type="entry name" value="DUF3054"/>
</dbReference>
<evidence type="ECO:0000256" key="1">
    <source>
        <dbReference type="SAM" id="Phobius"/>
    </source>
</evidence>
<dbReference type="RefSeq" id="WP_158027927.1">
    <property type="nucleotide sequence ID" value="NZ_BMHG01000001.1"/>
</dbReference>
<keyword evidence="1" id="KW-1133">Transmembrane helix</keyword>
<protein>
    <submittedName>
        <fullName evidence="2">DUF3054 domain-containing protein</fullName>
    </submittedName>
</protein>
<dbReference type="Pfam" id="PF11255">
    <property type="entry name" value="DUF3054"/>
    <property type="match status" value="1"/>
</dbReference>
<feature type="transmembrane region" description="Helical" evidence="1">
    <location>
        <begin position="99"/>
        <end position="120"/>
    </location>
</feature>
<gene>
    <name evidence="2" type="ORF">F8O04_03450</name>
</gene>